<organism evidence="2 3">
    <name type="scientific">Skermania pinensis</name>
    <dbReference type="NCBI Taxonomy" id="39122"/>
    <lineage>
        <taxon>Bacteria</taxon>
        <taxon>Bacillati</taxon>
        <taxon>Actinomycetota</taxon>
        <taxon>Actinomycetes</taxon>
        <taxon>Mycobacteriales</taxon>
        <taxon>Gordoniaceae</taxon>
        <taxon>Skermania</taxon>
    </lineage>
</organism>
<sequence>MALATERVRLGTLVTSVPRRHVAKLAREVSALDRLSGGRVIFGAGYAAPTVLDGHCGAANP</sequence>
<gene>
    <name evidence="2" type="ORF">KV203_08635</name>
</gene>
<reference evidence="2" key="1">
    <citation type="submission" date="2021-07" db="EMBL/GenBank/DDBJ databases">
        <title>Candidatus Kaistella beijingensis sp. nov. isolated from a municipal wastewater treatment plant is involved in sludge foaming.</title>
        <authorList>
            <person name="Song Y."/>
            <person name="Liu S.-J."/>
        </authorList>
    </citation>
    <scope>NUCLEOTIDE SEQUENCE</scope>
    <source>
        <strain evidence="2">DSM 43998</strain>
    </source>
</reference>
<dbReference type="InterPro" id="IPR011251">
    <property type="entry name" value="Luciferase-like_dom"/>
</dbReference>
<proteinExistence type="predicted"/>
<dbReference type="InterPro" id="IPR036661">
    <property type="entry name" value="Luciferase-like_sf"/>
</dbReference>
<evidence type="ECO:0000313" key="3">
    <source>
        <dbReference type="Proteomes" id="UP000887023"/>
    </source>
</evidence>
<dbReference type="Gene3D" id="3.20.20.30">
    <property type="entry name" value="Luciferase-like domain"/>
    <property type="match status" value="1"/>
</dbReference>
<name>A0ABX8SC44_9ACTN</name>
<protein>
    <submittedName>
        <fullName evidence="2">LLM class flavin-dependent oxidoreductase</fullName>
    </submittedName>
</protein>
<evidence type="ECO:0000313" key="2">
    <source>
        <dbReference type="EMBL" id="QXQ15358.1"/>
    </source>
</evidence>
<dbReference type="Proteomes" id="UP000887023">
    <property type="component" value="Chromosome"/>
</dbReference>
<dbReference type="EMBL" id="CP079105">
    <property type="protein sequence ID" value="QXQ15358.1"/>
    <property type="molecule type" value="Genomic_DNA"/>
</dbReference>
<dbReference type="RefSeq" id="WP_083529879.1">
    <property type="nucleotide sequence ID" value="NZ_CBCRUZ010000001.1"/>
</dbReference>
<dbReference type="SUPFAM" id="SSF51679">
    <property type="entry name" value="Bacterial luciferase-like"/>
    <property type="match status" value="1"/>
</dbReference>
<keyword evidence="3" id="KW-1185">Reference proteome</keyword>
<evidence type="ECO:0000259" key="1">
    <source>
        <dbReference type="Pfam" id="PF00296"/>
    </source>
</evidence>
<feature type="domain" description="Luciferase-like" evidence="1">
    <location>
        <begin position="1"/>
        <end position="52"/>
    </location>
</feature>
<accession>A0ABX8SC44</accession>
<dbReference type="Pfam" id="PF00296">
    <property type="entry name" value="Bac_luciferase"/>
    <property type="match status" value="1"/>
</dbReference>